<evidence type="ECO:0000313" key="2">
    <source>
        <dbReference type="EMBL" id="KAK2030260.1"/>
    </source>
</evidence>
<sequence>MACPPTAGRGGIRTNSTELGGTDTHSLRCAALPTLRTGSHPVALEPANPSHFCTTPSLSLSLSSSVPGQRCLRNPSRTPKSSTAARSLLACLLACLLARRPISPAGRLYYIRYQGTLLPPHLAHLHPYLLPTYLPTYLPTPIHT</sequence>
<evidence type="ECO:0000313" key="3">
    <source>
        <dbReference type="Proteomes" id="UP001232148"/>
    </source>
</evidence>
<dbReference type="AlphaFoldDB" id="A0AAD9HJH8"/>
<feature type="region of interest" description="Disordered" evidence="1">
    <location>
        <begin position="1"/>
        <end position="20"/>
    </location>
</feature>
<keyword evidence="3" id="KW-1185">Reference proteome</keyword>
<gene>
    <name evidence="2" type="ORF">LX32DRAFT_330839</name>
</gene>
<organism evidence="2 3">
    <name type="scientific">Colletotrichum zoysiae</name>
    <dbReference type="NCBI Taxonomy" id="1216348"/>
    <lineage>
        <taxon>Eukaryota</taxon>
        <taxon>Fungi</taxon>
        <taxon>Dikarya</taxon>
        <taxon>Ascomycota</taxon>
        <taxon>Pezizomycotina</taxon>
        <taxon>Sordariomycetes</taxon>
        <taxon>Hypocreomycetidae</taxon>
        <taxon>Glomerellales</taxon>
        <taxon>Glomerellaceae</taxon>
        <taxon>Colletotrichum</taxon>
        <taxon>Colletotrichum graminicola species complex</taxon>
    </lineage>
</organism>
<name>A0AAD9HJH8_9PEZI</name>
<proteinExistence type="predicted"/>
<comment type="caution">
    <text evidence="2">The sequence shown here is derived from an EMBL/GenBank/DDBJ whole genome shotgun (WGS) entry which is preliminary data.</text>
</comment>
<dbReference type="Proteomes" id="UP001232148">
    <property type="component" value="Unassembled WGS sequence"/>
</dbReference>
<evidence type="ECO:0000256" key="1">
    <source>
        <dbReference type="SAM" id="MobiDB-lite"/>
    </source>
</evidence>
<reference evidence="2" key="1">
    <citation type="submission" date="2021-06" db="EMBL/GenBank/DDBJ databases">
        <title>Comparative genomics, transcriptomics and evolutionary studies reveal genomic signatures of adaptation to plant cell wall in hemibiotrophic fungi.</title>
        <authorList>
            <consortium name="DOE Joint Genome Institute"/>
            <person name="Baroncelli R."/>
            <person name="Diaz J.F."/>
            <person name="Benocci T."/>
            <person name="Peng M."/>
            <person name="Battaglia E."/>
            <person name="Haridas S."/>
            <person name="Andreopoulos W."/>
            <person name="Labutti K."/>
            <person name="Pangilinan J."/>
            <person name="Floch G.L."/>
            <person name="Makela M.R."/>
            <person name="Henrissat B."/>
            <person name="Grigoriev I.V."/>
            <person name="Crouch J.A."/>
            <person name="De Vries R.P."/>
            <person name="Sukno S.A."/>
            <person name="Thon M.R."/>
        </authorList>
    </citation>
    <scope>NUCLEOTIDE SEQUENCE</scope>
    <source>
        <strain evidence="2">MAFF235873</strain>
    </source>
</reference>
<dbReference type="EMBL" id="MU842853">
    <property type="protein sequence ID" value="KAK2030260.1"/>
    <property type="molecule type" value="Genomic_DNA"/>
</dbReference>
<accession>A0AAD9HJH8</accession>
<protein>
    <submittedName>
        <fullName evidence="2">Uncharacterized protein</fullName>
    </submittedName>
</protein>